<accession>A0A0B0MFT8</accession>
<reference evidence="2" key="1">
    <citation type="submission" date="2014-09" db="EMBL/GenBank/DDBJ databases">
        <authorList>
            <person name="Mudge J."/>
            <person name="Ramaraj T."/>
            <person name="Lindquist I.E."/>
            <person name="Bharti A.K."/>
            <person name="Sundararajan A."/>
            <person name="Cameron C.T."/>
            <person name="Woodward J.E."/>
            <person name="May G.D."/>
            <person name="Brubaker C."/>
            <person name="Broadhvest J."/>
            <person name="Wilkins T.A."/>
        </authorList>
    </citation>
    <scope>NUCLEOTIDE SEQUENCE</scope>
    <source>
        <strain evidence="2">cv. AKA8401</strain>
    </source>
</reference>
<evidence type="ECO:0000313" key="1">
    <source>
        <dbReference type="EMBL" id="KHF99659.1"/>
    </source>
</evidence>
<sequence length="29" mass="3654">MIYRGYKHIDMYFFTTIQLNRYAMSTNKF</sequence>
<organism evidence="1 2">
    <name type="scientific">Gossypium arboreum</name>
    <name type="common">Tree cotton</name>
    <name type="synonym">Gossypium nanking</name>
    <dbReference type="NCBI Taxonomy" id="29729"/>
    <lineage>
        <taxon>Eukaryota</taxon>
        <taxon>Viridiplantae</taxon>
        <taxon>Streptophyta</taxon>
        <taxon>Embryophyta</taxon>
        <taxon>Tracheophyta</taxon>
        <taxon>Spermatophyta</taxon>
        <taxon>Magnoliopsida</taxon>
        <taxon>eudicotyledons</taxon>
        <taxon>Gunneridae</taxon>
        <taxon>Pentapetalae</taxon>
        <taxon>rosids</taxon>
        <taxon>malvids</taxon>
        <taxon>Malvales</taxon>
        <taxon>Malvaceae</taxon>
        <taxon>Malvoideae</taxon>
        <taxon>Gossypium</taxon>
    </lineage>
</organism>
<dbReference type="Proteomes" id="UP000032142">
    <property type="component" value="Unassembled WGS sequence"/>
</dbReference>
<evidence type="ECO:0000313" key="2">
    <source>
        <dbReference type="Proteomes" id="UP000032142"/>
    </source>
</evidence>
<keyword evidence="2" id="KW-1185">Reference proteome</keyword>
<gene>
    <name evidence="1" type="ORF">F383_38516</name>
</gene>
<dbReference type="EMBL" id="JRRC01089056">
    <property type="protein sequence ID" value="KHF99659.1"/>
    <property type="molecule type" value="Genomic_DNA"/>
</dbReference>
<protein>
    <submittedName>
        <fullName evidence="1">Uncharacterized protein</fullName>
    </submittedName>
</protein>
<proteinExistence type="predicted"/>
<name>A0A0B0MFT8_GOSAR</name>
<dbReference type="AlphaFoldDB" id="A0A0B0MFT8"/>
<comment type="caution">
    <text evidence="1">The sequence shown here is derived from an EMBL/GenBank/DDBJ whole genome shotgun (WGS) entry which is preliminary data.</text>
</comment>